<evidence type="ECO:0000313" key="1">
    <source>
        <dbReference type="EMBL" id="MDW8645566.1"/>
    </source>
</evidence>
<dbReference type="EMBL" id="JAUTFL010000009">
    <property type="protein sequence ID" value="MDW8645566.1"/>
    <property type="molecule type" value="Genomic_DNA"/>
</dbReference>
<organism evidence="1 2">
    <name type="scientific">Streptococcus suis</name>
    <dbReference type="NCBI Taxonomy" id="1307"/>
    <lineage>
        <taxon>Bacteria</taxon>
        <taxon>Bacillati</taxon>
        <taxon>Bacillota</taxon>
        <taxon>Bacilli</taxon>
        <taxon>Lactobacillales</taxon>
        <taxon>Streptococcaceae</taxon>
        <taxon>Streptococcus</taxon>
    </lineage>
</organism>
<dbReference type="RefSeq" id="WP_172002057.1">
    <property type="nucleotide sequence ID" value="NZ_AP023391.1"/>
</dbReference>
<proteinExistence type="predicted"/>
<reference evidence="1" key="1">
    <citation type="submission" date="2023-07" db="EMBL/GenBank/DDBJ databases">
        <title>Characterization of virulence traits, antimicrobial resistance genes carried by mobile genetic elements and competence in Streptococcus suis strains isolated in France.</title>
        <authorList>
            <person name="Dechene-Tempier M."/>
            <person name="Marois-Crehan C."/>
            <person name="De Boisseson C."/>
            <person name="Lucas P."/>
            <person name="Bougeard S."/>
            <person name="Libante V."/>
            <person name="Payot S."/>
        </authorList>
    </citation>
    <scope>NUCLEOTIDE SEQUENCE</scope>
    <source>
        <strain evidence="1">1551</strain>
    </source>
</reference>
<dbReference type="Proteomes" id="UP001276229">
    <property type="component" value="Unassembled WGS sequence"/>
</dbReference>
<evidence type="ECO:0000313" key="2">
    <source>
        <dbReference type="Proteomes" id="UP001276229"/>
    </source>
</evidence>
<dbReference type="AlphaFoldDB" id="A0AAJ2PHM7"/>
<accession>A0AAJ2PHM7</accession>
<sequence length="163" mass="19191">MEQINMYFETIFNNFNHPQKLEAQNVLPTTKSDGIQSLESIEWEELCWELRSELLLKRDNVVREGIGEKWNINSKYFRDTFAFPIETYLKKCSFSKLAIDTVLFDLSTILNFKVLQEEFGFDSYFHETMYQIYLSGHIPVGYEGDYPNGTFYVMNPQSESSVE</sequence>
<protein>
    <submittedName>
        <fullName evidence="1">Uncharacterized protein</fullName>
    </submittedName>
</protein>
<comment type="caution">
    <text evidence="1">The sequence shown here is derived from an EMBL/GenBank/DDBJ whole genome shotgun (WGS) entry which is preliminary data.</text>
</comment>
<name>A0AAJ2PHM7_STRSU</name>
<gene>
    <name evidence="1" type="ORF">Q7V66_05300</name>
</gene>